<accession>A0ABM8I540</accession>
<dbReference type="EMBL" id="AP025183">
    <property type="protein sequence ID" value="BDB53171.1"/>
    <property type="molecule type" value="Genomic_DNA"/>
</dbReference>
<reference evidence="1 2" key="2">
    <citation type="journal article" date="2022" name="Microorganisms">
        <title>Complete Genome Sequences of Two Flavobacterium ammonificans Strains and a Flavobacterium ammoniigenes Strain of Ammonifying Bacterioplankton Isolated from Surface River Water.</title>
        <authorList>
            <person name="Suda W."/>
            <person name="Ogata Y."/>
            <person name="Shindo C."/>
            <person name="Watanabe K."/>
        </authorList>
    </citation>
    <scope>NUCLEOTIDE SEQUENCE [LARGE SCALE GENOMIC DNA]</scope>
    <source>
        <strain evidence="1 2">GENT11</strain>
    </source>
</reference>
<reference evidence="1 2" key="1">
    <citation type="journal article" date="2022" name="Int. J. Syst. Evol. Microbiol.">
        <title>Flavobacterium ammonificans sp. nov. and Flavobacterium ammoniigenes sp. nov., ammonifying bacteria isolated from surface river water.</title>
        <authorList>
            <person name="Watanabe K."/>
            <person name="Kitamura T."/>
            <person name="Ogata Y."/>
            <person name="Shindo C."/>
            <person name="Suda W."/>
        </authorList>
    </citation>
    <scope>NUCLEOTIDE SEQUENCE [LARGE SCALE GENOMIC DNA]</scope>
    <source>
        <strain evidence="1 2">GENT11</strain>
    </source>
</reference>
<evidence type="ECO:0000313" key="2">
    <source>
        <dbReference type="Proteomes" id="UP001319865"/>
    </source>
</evidence>
<dbReference type="Proteomes" id="UP001319865">
    <property type="component" value="Chromosome"/>
</dbReference>
<proteinExistence type="predicted"/>
<organism evidence="1 2">
    <name type="scientific">Flavobacterium ammonificans</name>
    <dbReference type="NCBI Taxonomy" id="1751056"/>
    <lineage>
        <taxon>Bacteria</taxon>
        <taxon>Pseudomonadati</taxon>
        <taxon>Bacteroidota</taxon>
        <taxon>Flavobacteriia</taxon>
        <taxon>Flavobacteriales</taxon>
        <taxon>Flavobacteriaceae</taxon>
        <taxon>Flavobacterium</taxon>
    </lineage>
</organism>
<protein>
    <submittedName>
        <fullName evidence="1">Uncharacterized protein</fullName>
    </submittedName>
</protein>
<dbReference type="RefSeq" id="WP_229329284.1">
    <property type="nucleotide sequence ID" value="NZ_AP025183.1"/>
</dbReference>
<name>A0ABM8I540_9FLAO</name>
<evidence type="ECO:0000313" key="1">
    <source>
        <dbReference type="EMBL" id="BDB53171.1"/>
    </source>
</evidence>
<keyword evidence="2" id="KW-1185">Reference proteome</keyword>
<gene>
    <name evidence="1" type="ORF">GENT11_14830</name>
</gene>
<sequence>MKSEWIANYEGNEIKITNSWFHGERLYVNNELQDEQINFMTPPNLTGSLVDANGNTLNIKANLSGFTRVSCRLFINHKKIALKQTK</sequence>